<evidence type="ECO:0000313" key="2">
    <source>
        <dbReference type="EMBL" id="SHN31142.1"/>
    </source>
</evidence>
<feature type="transmembrane region" description="Helical" evidence="1">
    <location>
        <begin position="124"/>
        <end position="146"/>
    </location>
</feature>
<feature type="transmembrane region" description="Helical" evidence="1">
    <location>
        <begin position="99"/>
        <end position="118"/>
    </location>
</feature>
<dbReference type="EMBL" id="FRBK01000033">
    <property type="protein sequence ID" value="SHN31142.1"/>
    <property type="molecule type" value="Genomic_DNA"/>
</dbReference>
<keyword evidence="1" id="KW-0812">Transmembrane</keyword>
<gene>
    <name evidence="2" type="ORF">SAMN05216268_13358</name>
</gene>
<keyword evidence="1" id="KW-1133">Transmembrane helix</keyword>
<protein>
    <submittedName>
        <fullName evidence="2">Uncharacterized protein</fullName>
    </submittedName>
</protein>
<reference evidence="3" key="1">
    <citation type="submission" date="2016-11" db="EMBL/GenBank/DDBJ databases">
        <authorList>
            <person name="Jaros S."/>
            <person name="Januszkiewicz K."/>
            <person name="Wedrychowicz H."/>
        </authorList>
    </citation>
    <scope>NUCLEOTIDE SEQUENCE [LARGE SCALE GENOMIC DNA]</scope>
    <source>
        <strain evidence="3">CGMCC 4.3555</strain>
    </source>
</reference>
<comment type="caution">
    <text evidence="2">The sequence shown here is derived from an EMBL/GenBank/DDBJ whole genome shotgun (WGS) entry which is preliminary data.</text>
</comment>
<dbReference type="AlphaFoldDB" id="A0A9X8N8Z8"/>
<evidence type="ECO:0000313" key="3">
    <source>
        <dbReference type="Proteomes" id="UP000184388"/>
    </source>
</evidence>
<accession>A0A9X8N8Z8</accession>
<name>A0A9X8N8Z8_9ACTN</name>
<feature type="transmembrane region" description="Helical" evidence="1">
    <location>
        <begin position="38"/>
        <end position="56"/>
    </location>
</feature>
<sequence length="156" mass="16538">MERISDNSGRLTPDSARSALDSVAASRARAATHIAAPWWYHVGLGAAVALVFSSMSLREASWVVPAFVVVVLGLDYAVRRATGVSFQRFTATLGAMRIFGWYVLAFVLLAAAGTYLEWRAGVPWAIAVTGGVVGVVTAAVGFRVDVIAGRDIRAGR</sequence>
<keyword evidence="1" id="KW-0472">Membrane</keyword>
<dbReference type="RefSeq" id="WP_286160529.1">
    <property type="nucleotide sequence ID" value="NZ_FRBK01000033.1"/>
</dbReference>
<organism evidence="2 3">
    <name type="scientific">Streptomyces yunnanensis</name>
    <dbReference type="NCBI Taxonomy" id="156453"/>
    <lineage>
        <taxon>Bacteria</taxon>
        <taxon>Bacillati</taxon>
        <taxon>Actinomycetota</taxon>
        <taxon>Actinomycetes</taxon>
        <taxon>Kitasatosporales</taxon>
        <taxon>Streptomycetaceae</taxon>
        <taxon>Streptomyces</taxon>
    </lineage>
</organism>
<evidence type="ECO:0000256" key="1">
    <source>
        <dbReference type="SAM" id="Phobius"/>
    </source>
</evidence>
<proteinExistence type="predicted"/>
<feature type="transmembrane region" description="Helical" evidence="1">
    <location>
        <begin position="62"/>
        <end position="78"/>
    </location>
</feature>
<dbReference type="Proteomes" id="UP000184388">
    <property type="component" value="Unassembled WGS sequence"/>
</dbReference>